<dbReference type="EMBL" id="JACYXZ010000004">
    <property type="protein sequence ID" value="MBD8870717.1"/>
    <property type="molecule type" value="Genomic_DNA"/>
</dbReference>
<evidence type="ECO:0000313" key="2">
    <source>
        <dbReference type="EMBL" id="MBD8870717.1"/>
    </source>
</evidence>
<reference evidence="2" key="1">
    <citation type="submission" date="2020-09" db="EMBL/GenBank/DDBJ databases">
        <title>Nocardioides sp. strain MJB4 16S ribosomal RNA gene Genome sequencing and assembly.</title>
        <authorList>
            <person name="Kim I."/>
        </authorList>
    </citation>
    <scope>NUCLEOTIDE SEQUENCE</scope>
    <source>
        <strain evidence="2">MJB4</strain>
    </source>
</reference>
<dbReference type="InterPro" id="IPR029068">
    <property type="entry name" value="Glyas_Bleomycin-R_OHBP_Dase"/>
</dbReference>
<evidence type="ECO:0000259" key="1">
    <source>
        <dbReference type="PROSITE" id="PS51819"/>
    </source>
</evidence>
<gene>
    <name evidence="2" type="ORF">IE331_13875</name>
</gene>
<dbReference type="Proteomes" id="UP000616839">
    <property type="component" value="Unassembled WGS sequence"/>
</dbReference>
<dbReference type="InterPro" id="IPR004360">
    <property type="entry name" value="Glyas_Fos-R_dOase_dom"/>
</dbReference>
<name>A0A927K4S2_9ACTN</name>
<accession>A0A927K4S2</accession>
<feature type="domain" description="VOC" evidence="1">
    <location>
        <begin position="3"/>
        <end position="118"/>
    </location>
</feature>
<protein>
    <submittedName>
        <fullName evidence="2">VOC family protein</fullName>
    </submittedName>
</protein>
<keyword evidence="3" id="KW-1185">Reference proteome</keyword>
<evidence type="ECO:0000313" key="3">
    <source>
        <dbReference type="Proteomes" id="UP000616839"/>
    </source>
</evidence>
<dbReference type="Gene3D" id="3.10.180.10">
    <property type="entry name" value="2,3-Dihydroxybiphenyl 1,2-Dioxygenase, domain 1"/>
    <property type="match status" value="1"/>
</dbReference>
<dbReference type="Pfam" id="PF00903">
    <property type="entry name" value="Glyoxalase"/>
    <property type="match status" value="1"/>
</dbReference>
<dbReference type="AlphaFoldDB" id="A0A927K4S2"/>
<sequence length="133" mass="14123">MITAAHLLLYAEDPDAARAFLRDVVGLPGVDTGGGWLIFRSGPSELGVHPSSWEHEGRAGGTDQRFDVSLMCDDLAATMAELSGRGATFDGDVDEQPWGSTVRLVVPGAGSLMLFQPTYDPPALAADDTTTMW</sequence>
<organism evidence="2 3">
    <name type="scientific">Nocardioides donggukensis</name>
    <dbReference type="NCBI Taxonomy" id="2774019"/>
    <lineage>
        <taxon>Bacteria</taxon>
        <taxon>Bacillati</taxon>
        <taxon>Actinomycetota</taxon>
        <taxon>Actinomycetes</taxon>
        <taxon>Propionibacteriales</taxon>
        <taxon>Nocardioidaceae</taxon>
        <taxon>Nocardioides</taxon>
    </lineage>
</organism>
<comment type="caution">
    <text evidence="2">The sequence shown here is derived from an EMBL/GenBank/DDBJ whole genome shotgun (WGS) entry which is preliminary data.</text>
</comment>
<dbReference type="PROSITE" id="PS51819">
    <property type="entry name" value="VOC"/>
    <property type="match status" value="1"/>
</dbReference>
<dbReference type="SUPFAM" id="SSF54593">
    <property type="entry name" value="Glyoxalase/Bleomycin resistance protein/Dihydroxybiphenyl dioxygenase"/>
    <property type="match status" value="1"/>
</dbReference>
<dbReference type="RefSeq" id="WP_192144065.1">
    <property type="nucleotide sequence ID" value="NZ_JACYXZ010000004.1"/>
</dbReference>
<proteinExistence type="predicted"/>
<dbReference type="InterPro" id="IPR037523">
    <property type="entry name" value="VOC_core"/>
</dbReference>